<evidence type="ECO:0000313" key="2">
    <source>
        <dbReference type="EMBL" id="CAL1381761.1"/>
    </source>
</evidence>
<protein>
    <submittedName>
        <fullName evidence="2">Uncharacterized protein</fullName>
    </submittedName>
</protein>
<keyword evidence="3" id="KW-1185">Reference proteome</keyword>
<dbReference type="Proteomes" id="UP001497516">
    <property type="component" value="Chromosome 4"/>
</dbReference>
<name>A0AAV2E7A8_9ROSI</name>
<reference evidence="2 3" key="1">
    <citation type="submission" date="2024-04" db="EMBL/GenBank/DDBJ databases">
        <authorList>
            <person name="Fracassetti M."/>
        </authorList>
    </citation>
    <scope>NUCLEOTIDE SEQUENCE [LARGE SCALE GENOMIC DNA]</scope>
</reference>
<organism evidence="2 3">
    <name type="scientific">Linum trigynum</name>
    <dbReference type="NCBI Taxonomy" id="586398"/>
    <lineage>
        <taxon>Eukaryota</taxon>
        <taxon>Viridiplantae</taxon>
        <taxon>Streptophyta</taxon>
        <taxon>Embryophyta</taxon>
        <taxon>Tracheophyta</taxon>
        <taxon>Spermatophyta</taxon>
        <taxon>Magnoliopsida</taxon>
        <taxon>eudicotyledons</taxon>
        <taxon>Gunneridae</taxon>
        <taxon>Pentapetalae</taxon>
        <taxon>rosids</taxon>
        <taxon>fabids</taxon>
        <taxon>Malpighiales</taxon>
        <taxon>Linaceae</taxon>
        <taxon>Linum</taxon>
    </lineage>
</organism>
<dbReference type="AlphaFoldDB" id="A0AAV2E7A8"/>
<proteinExistence type="predicted"/>
<accession>A0AAV2E7A8</accession>
<sequence>MCISFWREDVVRSYQGDAGILAYDIPLHLKILDLIESIGNFCVGFLVVDWNAWSSLFVRIKVRAVGLIPREVPLRFGNSYYVVRISKPPAAEAELSPAGGSRVSICGNDKSRLDSMEHTSSTSSSMKPHSCRNGVSKTARSRRGVADNHRGISNSQNLHLQPKKNERKVWFRKLGPVLNPSLAAHYVGNSGTSLDLGSPLHHLKPNPRAIFAKLIMDPTWFLPPLRPGPFLSSLVSKLLVACTSWALTSSSLPKSLQRYRYTPFSSPIDFEDLPECEPVNSPPSESPDWSYSPSSLSNPA</sequence>
<evidence type="ECO:0000256" key="1">
    <source>
        <dbReference type="SAM" id="MobiDB-lite"/>
    </source>
</evidence>
<feature type="compositionally biased region" description="Low complexity" evidence="1">
    <location>
        <begin position="286"/>
        <end position="300"/>
    </location>
</feature>
<evidence type="ECO:0000313" key="3">
    <source>
        <dbReference type="Proteomes" id="UP001497516"/>
    </source>
</evidence>
<gene>
    <name evidence="2" type="ORF">LTRI10_LOCUS23119</name>
</gene>
<feature type="region of interest" description="Disordered" evidence="1">
    <location>
        <begin position="267"/>
        <end position="300"/>
    </location>
</feature>
<feature type="region of interest" description="Disordered" evidence="1">
    <location>
        <begin position="113"/>
        <end position="159"/>
    </location>
</feature>
<dbReference type="EMBL" id="OZ034817">
    <property type="protein sequence ID" value="CAL1381761.1"/>
    <property type="molecule type" value="Genomic_DNA"/>
</dbReference>